<sequence length="1021" mass="117063">MSEITRTRKSTRISKSARPNYNLLDLSDQQLPPHLNTNFTPTKPVRRPKRAGRIIPSEQNTEPLQSIEVAQVEIEETLIINDEGLPKSPASNKTQTIEVEYCSNLQIAEPVKNTELVSKLRFEESEDETPSQEPLTQISDSEPNEVIVIKSSDEIILDKVDLALGEAFQPSLLEQKRIHPFFGKASVNDANETITINSSEEIILDNDDLTLEEVIQPILPEQKHIHPFFAKLSHNDSNETIVINSSDEKIIEKVDLISDETTQSSPSKQKRIHPFFAQFKPSPKKSNSENFKLKPQESPVASPSKTSMPTHPFFYSPQKRKEIVEKEKLEKAKEDESKRLELIKGMNRGKILNPFFNPAVRPKSASPRPSTPNGSSAQVILMDPLLPSKDHHMIHTSGQAIDLIEYPPLKRRTMNSIQNIINFNFKSPSKISTKPLLEKEIFSLPEMPEWWDDIIAPINQLPSLPTSNQGTWSTKYIPNYSEELQQNFETIRLLETWLKRWKIKKSLSDIDDEYDEAYIYSSVEVNEDFEDDDFHSGGYRKKSKRKTKKNGSRKKSKILAGFPESDNVPHYWTNLENVMVIEGPPRSGKTSLVHACARSMDYQVVELHPGMLRSSKGVQQIIGEISQTHFVGGNGKSNVLIFINHVDLLFPNDSNFWQTLNQIAKDSKRPIVLTSDPNLVTPSEFRLNYQDKLKLELMELEIIICQIQYIAIRDGILLSKFDLLKVCNLLGRDFSKILNQLESNCKLIKDRNEKESNSINFDIKEACSKMDLDFDTIESINLDYEGPMINYTYINNLYDIIKNDLISHTNIGNKDTSNLLDSNLDLDQYLNIFESNSNYDILQPNESVNYEIYEPETCLRSHSLLHRIEEYDPCSKLNSSSINHCIYQNYISSSSDFMKNTWDASTLSTHYEIINGISYNLESLEPLQSTATTVDIRTIRQKVSRGYSFKDTPTRMNDSNWWQYFGSYLEPIITDQCSFKFFGRGMRRSQLQYVDLKLSTEEELLLKSISPSYPNNYENSN</sequence>
<dbReference type="Gene3D" id="3.40.50.300">
    <property type="entry name" value="P-loop containing nucleotide triphosphate hydrolases"/>
    <property type="match status" value="1"/>
</dbReference>
<gene>
    <name evidence="4" type="ORF">CONCODRAFT_83562</name>
</gene>
<dbReference type="GO" id="GO:0005524">
    <property type="term" value="F:ATP binding"/>
    <property type="evidence" value="ECO:0007669"/>
    <property type="project" value="InterPro"/>
</dbReference>
<keyword evidence="1" id="KW-0175">Coiled coil</keyword>
<evidence type="ECO:0000313" key="5">
    <source>
        <dbReference type="Proteomes" id="UP000070444"/>
    </source>
</evidence>
<dbReference type="Pfam" id="PF00004">
    <property type="entry name" value="AAA"/>
    <property type="match status" value="1"/>
</dbReference>
<dbReference type="PANTHER" id="PTHR23389:SF21">
    <property type="entry name" value="ATPASE FAMILY AAA DOMAIN-CONTAINING PROTEIN 5"/>
    <property type="match status" value="1"/>
</dbReference>
<dbReference type="GO" id="GO:0003677">
    <property type="term" value="F:DNA binding"/>
    <property type="evidence" value="ECO:0007669"/>
    <property type="project" value="TreeGrafter"/>
</dbReference>
<dbReference type="InterPro" id="IPR003959">
    <property type="entry name" value="ATPase_AAA_core"/>
</dbReference>
<protein>
    <recommendedName>
        <fullName evidence="3">ATPase AAA-type core domain-containing protein</fullName>
    </recommendedName>
</protein>
<feature type="compositionally biased region" description="Polar residues" evidence="2">
    <location>
        <begin position="27"/>
        <end position="41"/>
    </location>
</feature>
<feature type="region of interest" description="Disordered" evidence="2">
    <location>
        <begin position="354"/>
        <end position="375"/>
    </location>
</feature>
<feature type="region of interest" description="Disordered" evidence="2">
    <location>
        <begin position="534"/>
        <end position="557"/>
    </location>
</feature>
<name>A0A137PEE2_CONC2</name>
<dbReference type="Proteomes" id="UP000070444">
    <property type="component" value="Unassembled WGS sequence"/>
</dbReference>
<dbReference type="SUPFAM" id="SSF52540">
    <property type="entry name" value="P-loop containing nucleoside triphosphate hydrolases"/>
    <property type="match status" value="1"/>
</dbReference>
<dbReference type="OrthoDB" id="9996895at2759"/>
<feature type="region of interest" description="Disordered" evidence="2">
    <location>
        <begin position="279"/>
        <end position="314"/>
    </location>
</feature>
<dbReference type="EMBL" id="KQ964438">
    <property type="protein sequence ID" value="KXN73332.1"/>
    <property type="molecule type" value="Genomic_DNA"/>
</dbReference>
<dbReference type="GO" id="GO:0005634">
    <property type="term" value="C:nucleus"/>
    <property type="evidence" value="ECO:0007669"/>
    <property type="project" value="TreeGrafter"/>
</dbReference>
<evidence type="ECO:0000313" key="4">
    <source>
        <dbReference type="EMBL" id="KXN73332.1"/>
    </source>
</evidence>
<feature type="compositionally biased region" description="Basic residues" evidence="2">
    <location>
        <begin position="538"/>
        <end position="557"/>
    </location>
</feature>
<accession>A0A137PEE2</accession>
<dbReference type="AlphaFoldDB" id="A0A137PEE2"/>
<dbReference type="InterPro" id="IPR027417">
    <property type="entry name" value="P-loop_NTPase"/>
</dbReference>
<feature type="coiled-coil region" evidence="1">
    <location>
        <begin position="319"/>
        <end position="346"/>
    </location>
</feature>
<reference evidence="4 5" key="1">
    <citation type="journal article" date="2015" name="Genome Biol. Evol.">
        <title>Phylogenomic analyses indicate that early fungi evolved digesting cell walls of algal ancestors of land plants.</title>
        <authorList>
            <person name="Chang Y."/>
            <person name="Wang S."/>
            <person name="Sekimoto S."/>
            <person name="Aerts A.L."/>
            <person name="Choi C."/>
            <person name="Clum A."/>
            <person name="LaButti K.M."/>
            <person name="Lindquist E.A."/>
            <person name="Yee Ngan C."/>
            <person name="Ohm R.A."/>
            <person name="Salamov A.A."/>
            <person name="Grigoriev I.V."/>
            <person name="Spatafora J.W."/>
            <person name="Berbee M.L."/>
        </authorList>
    </citation>
    <scope>NUCLEOTIDE SEQUENCE [LARGE SCALE GENOMIC DNA]</scope>
    <source>
        <strain evidence="4 5">NRRL 28638</strain>
    </source>
</reference>
<feature type="region of interest" description="Disordered" evidence="2">
    <location>
        <begin position="1"/>
        <end position="60"/>
    </location>
</feature>
<proteinExistence type="predicted"/>
<dbReference type="STRING" id="796925.A0A137PEE2"/>
<keyword evidence="5" id="KW-1185">Reference proteome</keyword>
<feature type="compositionally biased region" description="Polar residues" evidence="2">
    <location>
        <begin position="299"/>
        <end position="309"/>
    </location>
</feature>
<evidence type="ECO:0000256" key="1">
    <source>
        <dbReference type="SAM" id="Coils"/>
    </source>
</evidence>
<evidence type="ECO:0000259" key="3">
    <source>
        <dbReference type="Pfam" id="PF00004"/>
    </source>
</evidence>
<organism evidence="4 5">
    <name type="scientific">Conidiobolus coronatus (strain ATCC 28846 / CBS 209.66 / NRRL 28638)</name>
    <name type="common">Delacroixia coronata</name>
    <dbReference type="NCBI Taxonomy" id="796925"/>
    <lineage>
        <taxon>Eukaryota</taxon>
        <taxon>Fungi</taxon>
        <taxon>Fungi incertae sedis</taxon>
        <taxon>Zoopagomycota</taxon>
        <taxon>Entomophthoromycotina</taxon>
        <taxon>Entomophthoromycetes</taxon>
        <taxon>Entomophthorales</taxon>
        <taxon>Ancylistaceae</taxon>
        <taxon>Conidiobolus</taxon>
    </lineage>
</organism>
<dbReference type="PANTHER" id="PTHR23389">
    <property type="entry name" value="CHROMOSOME TRANSMISSION FIDELITY FACTOR 18"/>
    <property type="match status" value="1"/>
</dbReference>
<dbReference type="GO" id="GO:0016887">
    <property type="term" value="F:ATP hydrolysis activity"/>
    <property type="evidence" value="ECO:0007669"/>
    <property type="project" value="InterPro"/>
</dbReference>
<evidence type="ECO:0000256" key="2">
    <source>
        <dbReference type="SAM" id="MobiDB-lite"/>
    </source>
</evidence>
<feature type="domain" description="ATPase AAA-type core" evidence="3">
    <location>
        <begin position="580"/>
        <end position="653"/>
    </location>
</feature>